<proteinExistence type="predicted"/>
<dbReference type="RefSeq" id="WP_152152551.1">
    <property type="nucleotide sequence ID" value="NZ_WEIO01000007.1"/>
</dbReference>
<keyword evidence="2" id="KW-0548">Nucleotidyltransferase</keyword>
<evidence type="ECO:0000256" key="3">
    <source>
        <dbReference type="ARBA" id="ARBA00022741"/>
    </source>
</evidence>
<name>A0A6I1FJ48_9BACI</name>
<feature type="domain" description="Fido" evidence="8">
    <location>
        <begin position="54"/>
        <end position="191"/>
    </location>
</feature>
<dbReference type="InterPro" id="IPR036597">
    <property type="entry name" value="Fido-like_dom_sf"/>
</dbReference>
<evidence type="ECO:0000256" key="7">
    <source>
        <dbReference type="ARBA" id="ARBA00048696"/>
    </source>
</evidence>
<evidence type="ECO:0000256" key="2">
    <source>
        <dbReference type="ARBA" id="ARBA00022695"/>
    </source>
</evidence>
<protein>
    <recommendedName>
        <fullName evidence="5">protein adenylyltransferase</fullName>
        <ecNumber evidence="5">2.7.7.108</ecNumber>
    </recommendedName>
</protein>
<dbReference type="Gene3D" id="1.10.3290.10">
    <property type="entry name" value="Fido-like domain"/>
    <property type="match status" value="1"/>
</dbReference>
<evidence type="ECO:0000313" key="9">
    <source>
        <dbReference type="EMBL" id="KAB7705954.1"/>
    </source>
</evidence>
<comment type="caution">
    <text evidence="9">The sequence shown here is derived from an EMBL/GenBank/DDBJ whole genome shotgun (WGS) entry which is preliminary data.</text>
</comment>
<accession>A0A6I1FJ48</accession>
<dbReference type="GO" id="GO:0070733">
    <property type="term" value="F:AMPylase activity"/>
    <property type="evidence" value="ECO:0007669"/>
    <property type="project" value="UniProtKB-EC"/>
</dbReference>
<dbReference type="AlphaFoldDB" id="A0A6I1FJ48"/>
<dbReference type="Pfam" id="PF02661">
    <property type="entry name" value="Fic"/>
    <property type="match status" value="1"/>
</dbReference>
<dbReference type="GO" id="GO:0051302">
    <property type="term" value="P:regulation of cell division"/>
    <property type="evidence" value="ECO:0007669"/>
    <property type="project" value="TreeGrafter"/>
</dbReference>
<comment type="catalytic activity">
    <reaction evidence="7">
        <text>L-tyrosyl-[protein] + ATP = O-(5'-adenylyl)-L-tyrosyl-[protein] + diphosphate</text>
        <dbReference type="Rhea" id="RHEA:54288"/>
        <dbReference type="Rhea" id="RHEA-COMP:10136"/>
        <dbReference type="Rhea" id="RHEA-COMP:13846"/>
        <dbReference type="ChEBI" id="CHEBI:30616"/>
        <dbReference type="ChEBI" id="CHEBI:33019"/>
        <dbReference type="ChEBI" id="CHEBI:46858"/>
        <dbReference type="ChEBI" id="CHEBI:83624"/>
        <dbReference type="EC" id="2.7.7.108"/>
    </reaction>
</comment>
<reference evidence="9 10" key="1">
    <citation type="submission" date="2019-10" db="EMBL/GenBank/DDBJ databases">
        <title>Bacillus aerolatum sp. nov., isolated from bioaerosol of sport playgrounds.</title>
        <authorList>
            <person name="Chen P."/>
            <person name="Zhang G."/>
        </authorList>
    </citation>
    <scope>NUCLEOTIDE SEQUENCE [LARGE SCALE GENOMIC DNA]</scope>
    <source>
        <strain evidence="9 10">CX253</strain>
    </source>
</reference>
<dbReference type="SUPFAM" id="SSF140931">
    <property type="entry name" value="Fic-like"/>
    <property type="match status" value="1"/>
</dbReference>
<dbReference type="EMBL" id="WEIO01000007">
    <property type="protein sequence ID" value="KAB7705954.1"/>
    <property type="molecule type" value="Genomic_DNA"/>
</dbReference>
<comment type="catalytic activity">
    <reaction evidence="6">
        <text>L-threonyl-[protein] + ATP = 3-O-(5'-adenylyl)-L-threonyl-[protein] + diphosphate</text>
        <dbReference type="Rhea" id="RHEA:54292"/>
        <dbReference type="Rhea" id="RHEA-COMP:11060"/>
        <dbReference type="Rhea" id="RHEA-COMP:13847"/>
        <dbReference type="ChEBI" id="CHEBI:30013"/>
        <dbReference type="ChEBI" id="CHEBI:30616"/>
        <dbReference type="ChEBI" id="CHEBI:33019"/>
        <dbReference type="ChEBI" id="CHEBI:138113"/>
        <dbReference type="EC" id="2.7.7.108"/>
    </reaction>
</comment>
<dbReference type="Proteomes" id="UP000429595">
    <property type="component" value="Unassembled WGS sequence"/>
</dbReference>
<organism evidence="9 10">
    <name type="scientific">Bacillus aerolatus</name>
    <dbReference type="NCBI Taxonomy" id="2653354"/>
    <lineage>
        <taxon>Bacteria</taxon>
        <taxon>Bacillati</taxon>
        <taxon>Bacillota</taxon>
        <taxon>Bacilli</taxon>
        <taxon>Bacillales</taxon>
        <taxon>Bacillaceae</taxon>
        <taxon>Bacillus</taxon>
    </lineage>
</organism>
<sequence>MSKYQADSFYCYKGTDILKNKLGLRDPDALEKAENLYTMFRLGQLSEQPPPHTFDVQSLKDIHQYIFQDIYDFAGEFRQEGIAKGSTVFAHPRFIDEEAKRIFTELSRDRYLTNCSKKEFAEKAAYYAAELNALHPFREGNGRAIREFLRQLAIQSNYELDWQNAKEEELLHAFIRSYNLSLTELSNLILDCLE</sequence>
<keyword evidence="3" id="KW-0547">Nucleotide-binding</keyword>
<dbReference type="InterPro" id="IPR003812">
    <property type="entry name" value="Fido"/>
</dbReference>
<evidence type="ECO:0000259" key="8">
    <source>
        <dbReference type="PROSITE" id="PS51459"/>
    </source>
</evidence>
<keyword evidence="10" id="KW-1185">Reference proteome</keyword>
<dbReference type="GO" id="GO:0005524">
    <property type="term" value="F:ATP binding"/>
    <property type="evidence" value="ECO:0007669"/>
    <property type="project" value="UniProtKB-KW"/>
</dbReference>
<dbReference type="PANTHER" id="PTHR39560:SF1">
    <property type="entry name" value="PROTEIN ADENYLYLTRANSFERASE FIC-RELATED"/>
    <property type="match status" value="1"/>
</dbReference>
<evidence type="ECO:0000256" key="6">
    <source>
        <dbReference type="ARBA" id="ARBA00047939"/>
    </source>
</evidence>
<keyword evidence="4" id="KW-0067">ATP-binding</keyword>
<evidence type="ECO:0000256" key="4">
    <source>
        <dbReference type="ARBA" id="ARBA00022840"/>
    </source>
</evidence>
<evidence type="ECO:0000256" key="5">
    <source>
        <dbReference type="ARBA" id="ARBA00034531"/>
    </source>
</evidence>
<evidence type="ECO:0000313" key="10">
    <source>
        <dbReference type="Proteomes" id="UP000429595"/>
    </source>
</evidence>
<keyword evidence="1" id="KW-0808">Transferase</keyword>
<evidence type="ECO:0000256" key="1">
    <source>
        <dbReference type="ARBA" id="ARBA00022679"/>
    </source>
</evidence>
<dbReference type="PROSITE" id="PS51459">
    <property type="entry name" value="FIDO"/>
    <property type="match status" value="1"/>
</dbReference>
<dbReference type="EC" id="2.7.7.108" evidence="5"/>
<dbReference type="PANTHER" id="PTHR39560">
    <property type="entry name" value="PROTEIN ADENYLYLTRANSFERASE FIC-RELATED"/>
    <property type="match status" value="1"/>
</dbReference>
<gene>
    <name evidence="9" type="ORF">F9802_12880</name>
</gene>